<dbReference type="EMBL" id="DS972972">
    <property type="protein sequence ID" value="EEC20157.1"/>
    <property type="molecule type" value="Genomic_DNA"/>
</dbReference>
<evidence type="ECO:0000313" key="5">
    <source>
        <dbReference type="Proteomes" id="UP000001555"/>
    </source>
</evidence>
<dbReference type="EMBL" id="ABJB010801249">
    <property type="status" value="NOT_ANNOTATED_CDS"/>
    <property type="molecule type" value="Genomic_DNA"/>
</dbReference>
<sequence length="159" mass="18863">MADASALAASVKDIGEVHSRLFDHKPFLQGEIKYFIKEFEEKRNDREVQRLFEILENVTEIRETQIDRICRNSDQKLCNLTGNLEVALSMCNKILEAEDKINVAEDLSERRKQRQCEWEKFMQDIKDKTARMDEAFQQKEREVIDHFRCLQEKLQPKAE</sequence>
<dbReference type="InParanoid" id="B7QMT5"/>
<keyword evidence="5" id="KW-1185">Reference proteome</keyword>
<dbReference type="PaxDb" id="6945-B7QMT5"/>
<dbReference type="VEuPathDB" id="VectorBase:ISCW015394"/>
<reference evidence="4" key="2">
    <citation type="submission" date="2020-05" db="UniProtKB">
        <authorList>
            <consortium name="EnsemblMetazoa"/>
        </authorList>
    </citation>
    <scope>IDENTIFICATION</scope>
    <source>
        <strain evidence="4">wikel</strain>
    </source>
</reference>
<comment type="similarity">
    <text evidence="1">Belongs to the BLOC1S5 family.</text>
</comment>
<reference evidence="3 5" key="1">
    <citation type="submission" date="2008-03" db="EMBL/GenBank/DDBJ databases">
        <title>Annotation of Ixodes scapularis.</title>
        <authorList>
            <consortium name="Ixodes scapularis Genome Project Consortium"/>
            <person name="Caler E."/>
            <person name="Hannick L.I."/>
            <person name="Bidwell S."/>
            <person name="Joardar V."/>
            <person name="Thiagarajan M."/>
            <person name="Amedeo P."/>
            <person name="Galinsky K.J."/>
            <person name="Schobel S."/>
            <person name="Inman J."/>
            <person name="Hostetler J."/>
            <person name="Miller J."/>
            <person name="Hammond M."/>
            <person name="Megy K."/>
            <person name="Lawson D."/>
            <person name="Kodira C."/>
            <person name="Sutton G."/>
            <person name="Meyer J."/>
            <person name="Hill C.A."/>
            <person name="Birren B."/>
            <person name="Nene V."/>
            <person name="Collins F."/>
            <person name="Alarcon-Chaidez F."/>
            <person name="Wikel S."/>
            <person name="Strausberg R."/>
        </authorList>
    </citation>
    <scope>NUCLEOTIDE SEQUENCE [LARGE SCALE GENOMIC DNA]</scope>
    <source>
        <strain evidence="5">Wikel</strain>
        <strain evidence="3">Wikel colony</strain>
    </source>
</reference>
<dbReference type="STRING" id="6945.B7QMT5"/>
<dbReference type="PANTHER" id="PTHR31784">
    <property type="entry name" value="BIOGENESIS OF LYSOSOME-RELATED ORGANELLES COMPLEX 1 SUBUNIT 5"/>
    <property type="match status" value="1"/>
</dbReference>
<gene>
    <name evidence="4" type="primary">8043605</name>
    <name evidence="3" type="ORF">IscW_ISCW015394</name>
</gene>
<dbReference type="FunCoup" id="B7QMT5">
    <property type="interactions" value="7"/>
</dbReference>
<dbReference type="Proteomes" id="UP000001555">
    <property type="component" value="Unassembled WGS sequence"/>
</dbReference>
<dbReference type="GO" id="GO:0031083">
    <property type="term" value="C:BLOC-1 complex"/>
    <property type="evidence" value="ECO:0000318"/>
    <property type="project" value="GO_Central"/>
</dbReference>
<dbReference type="PANTHER" id="PTHR31784:SF2">
    <property type="entry name" value="BIOGENESIS OF LYSOSOME-RELATED ORGANELLES COMPLEX 1 SUBUNIT 5"/>
    <property type="match status" value="1"/>
</dbReference>
<dbReference type="OrthoDB" id="18964at2759"/>
<dbReference type="EnsemblMetazoa" id="ISCW015394-RA">
    <property type="protein sequence ID" value="ISCW015394-PA"/>
    <property type="gene ID" value="ISCW015394"/>
</dbReference>
<dbReference type="GO" id="GO:0030133">
    <property type="term" value="C:transport vesicle"/>
    <property type="evidence" value="ECO:0007669"/>
    <property type="project" value="InterPro"/>
</dbReference>
<dbReference type="KEGG" id="isc:8043605"/>
<evidence type="ECO:0000313" key="3">
    <source>
        <dbReference type="EMBL" id="EEC20157.1"/>
    </source>
</evidence>
<protein>
    <recommendedName>
        <fullName evidence="2">Biogenesis of lysosome-related organelles complex 1 subunit 5</fullName>
    </recommendedName>
</protein>
<organism>
    <name type="scientific">Ixodes scapularis</name>
    <name type="common">Black-legged tick</name>
    <name type="synonym">Deer tick</name>
    <dbReference type="NCBI Taxonomy" id="6945"/>
    <lineage>
        <taxon>Eukaryota</taxon>
        <taxon>Metazoa</taxon>
        <taxon>Ecdysozoa</taxon>
        <taxon>Arthropoda</taxon>
        <taxon>Chelicerata</taxon>
        <taxon>Arachnida</taxon>
        <taxon>Acari</taxon>
        <taxon>Parasitiformes</taxon>
        <taxon>Ixodida</taxon>
        <taxon>Ixodoidea</taxon>
        <taxon>Ixodidae</taxon>
        <taxon>Ixodinae</taxon>
        <taxon>Ixodes</taxon>
    </lineage>
</organism>
<accession>B7QMT5</accession>
<dbReference type="VEuPathDB" id="VectorBase:ISCP_009760"/>
<dbReference type="HOGENOM" id="CLU_110751_2_0_1"/>
<dbReference type="Pfam" id="PF14942">
    <property type="entry name" value="Muted"/>
    <property type="match status" value="1"/>
</dbReference>
<proteinExistence type="inferred from homology"/>
<dbReference type="AlphaFoldDB" id="B7QMT5"/>
<evidence type="ECO:0000256" key="1">
    <source>
        <dbReference type="ARBA" id="ARBA00010754"/>
    </source>
</evidence>
<dbReference type="VEuPathDB" id="VectorBase:ISCI015394"/>
<name>B7QMT5_IXOSC</name>
<dbReference type="InterPro" id="IPR017243">
    <property type="entry name" value="Bloc1s5"/>
</dbReference>
<evidence type="ECO:0000256" key="2">
    <source>
        <dbReference type="ARBA" id="ARBA00019580"/>
    </source>
</evidence>
<evidence type="ECO:0000313" key="4">
    <source>
        <dbReference type="EnsemblMetazoa" id="ISCW015394-PA"/>
    </source>
</evidence>